<dbReference type="PROSITE" id="PS00629">
    <property type="entry name" value="IMP_1"/>
    <property type="match status" value="1"/>
</dbReference>
<keyword evidence="1" id="KW-0479">Metal-binding</keyword>
<organism evidence="5 6">
    <name type="scientific">Phytohabitans kaempferiae</name>
    <dbReference type="NCBI Taxonomy" id="1620943"/>
    <lineage>
        <taxon>Bacteria</taxon>
        <taxon>Bacillati</taxon>
        <taxon>Actinomycetota</taxon>
        <taxon>Actinomycetes</taxon>
        <taxon>Micromonosporales</taxon>
        <taxon>Micromonosporaceae</taxon>
    </lineage>
</organism>
<dbReference type="PRINTS" id="PR00377">
    <property type="entry name" value="IMPHPHTASES"/>
</dbReference>
<dbReference type="SUPFAM" id="SSF56655">
    <property type="entry name" value="Carbohydrate phosphatase"/>
    <property type="match status" value="1"/>
</dbReference>
<evidence type="ECO:0000256" key="1">
    <source>
        <dbReference type="ARBA" id="ARBA00022723"/>
    </source>
</evidence>
<dbReference type="Pfam" id="PF00459">
    <property type="entry name" value="Inositol_P"/>
    <property type="match status" value="1"/>
</dbReference>
<proteinExistence type="predicted"/>
<name>A0ABV6M195_9ACTN</name>
<dbReference type="EMBL" id="JBHLUH010000012">
    <property type="protein sequence ID" value="MFC0528334.1"/>
    <property type="molecule type" value="Genomic_DNA"/>
</dbReference>
<keyword evidence="2" id="KW-0378">Hydrolase</keyword>
<dbReference type="PANTHER" id="PTHR20854:SF4">
    <property type="entry name" value="INOSITOL-1-MONOPHOSPHATASE-RELATED"/>
    <property type="match status" value="1"/>
</dbReference>
<feature type="region of interest" description="Disordered" evidence="4">
    <location>
        <begin position="156"/>
        <end position="175"/>
    </location>
</feature>
<dbReference type="RefSeq" id="WP_377249688.1">
    <property type="nucleotide sequence ID" value="NZ_JBHLUH010000012.1"/>
</dbReference>
<dbReference type="InterPro" id="IPR000760">
    <property type="entry name" value="Inositol_monophosphatase-like"/>
</dbReference>
<gene>
    <name evidence="5" type="ORF">ACFFIA_11750</name>
</gene>
<evidence type="ECO:0000313" key="6">
    <source>
        <dbReference type="Proteomes" id="UP001589867"/>
    </source>
</evidence>
<comment type="caution">
    <text evidence="5">The sequence shown here is derived from an EMBL/GenBank/DDBJ whole genome shotgun (WGS) entry which is preliminary data.</text>
</comment>
<dbReference type="Gene3D" id="3.30.540.10">
    <property type="entry name" value="Fructose-1,6-Bisphosphatase, subunit A, domain 1"/>
    <property type="match status" value="1"/>
</dbReference>
<evidence type="ECO:0000256" key="2">
    <source>
        <dbReference type="ARBA" id="ARBA00022801"/>
    </source>
</evidence>
<evidence type="ECO:0000313" key="5">
    <source>
        <dbReference type="EMBL" id="MFC0528334.1"/>
    </source>
</evidence>
<accession>A0ABV6M195</accession>
<dbReference type="Proteomes" id="UP001589867">
    <property type="component" value="Unassembled WGS sequence"/>
</dbReference>
<protein>
    <submittedName>
        <fullName evidence="5">Inositol monophosphatase family protein</fullName>
    </submittedName>
</protein>
<dbReference type="InterPro" id="IPR020583">
    <property type="entry name" value="Inositol_monoP_metal-BS"/>
</dbReference>
<reference evidence="5 6" key="1">
    <citation type="submission" date="2024-09" db="EMBL/GenBank/DDBJ databases">
        <authorList>
            <person name="Sun Q."/>
            <person name="Mori K."/>
        </authorList>
    </citation>
    <scope>NUCLEOTIDE SEQUENCE [LARGE SCALE GENOMIC DNA]</scope>
    <source>
        <strain evidence="5 6">TBRC 3947</strain>
    </source>
</reference>
<evidence type="ECO:0000256" key="4">
    <source>
        <dbReference type="SAM" id="MobiDB-lite"/>
    </source>
</evidence>
<keyword evidence="3" id="KW-0460">Magnesium</keyword>
<dbReference type="PANTHER" id="PTHR20854">
    <property type="entry name" value="INOSITOL MONOPHOSPHATASE"/>
    <property type="match status" value="1"/>
</dbReference>
<sequence>MRLDSLWDTLEVELLEIFRHYRTRLDTLDIDTKPDATLLTEADIAVEKLIVTRLRELDRNAVIVAEEDDRAARRQDVLTSPESVWVIDPIDGTAEFVRPDRVEFCSVVCLLRHRTPVAAFVLAPEVGTDRRPITVTADSATGTVLVNRAAAKARAADQPRAASVTRSGGVPPRPFEEPMLRAGYELKTRTTSQTLDMVRTALDLSDVTGGKLRPFRLFHRRQQKVWDGLAGLCIGEATGLLAVDTNGHNRLPVDIETLSQPEPTFDATTMGSPEEVKWFLGIT</sequence>
<evidence type="ECO:0000256" key="3">
    <source>
        <dbReference type="ARBA" id="ARBA00022842"/>
    </source>
</evidence>
<keyword evidence="6" id="KW-1185">Reference proteome</keyword>